<dbReference type="InterPro" id="IPR004437">
    <property type="entry name" value="ParB/RepB/Spo0J"/>
</dbReference>
<organism evidence="6">
    <name type="scientific">Leptospirillum sp. Group II '5-way CG'</name>
    <dbReference type="NCBI Taxonomy" id="419541"/>
    <lineage>
        <taxon>Bacteria</taxon>
        <taxon>Pseudomonadati</taxon>
        <taxon>Nitrospirota</taxon>
        <taxon>Nitrospiria</taxon>
        <taxon>Nitrospirales</taxon>
        <taxon>Nitrospiraceae</taxon>
        <taxon>Leptospirillum</taxon>
    </lineage>
</organism>
<feature type="compositionally biased region" description="Basic and acidic residues" evidence="4">
    <location>
        <begin position="218"/>
        <end position="230"/>
    </location>
</feature>
<dbReference type="NCBIfam" id="TIGR00180">
    <property type="entry name" value="parB_part"/>
    <property type="match status" value="1"/>
</dbReference>
<dbReference type="SUPFAM" id="SSF109709">
    <property type="entry name" value="KorB DNA-binding domain-like"/>
    <property type="match status" value="1"/>
</dbReference>
<accession>B6AP60</accession>
<dbReference type="PANTHER" id="PTHR33375">
    <property type="entry name" value="CHROMOSOME-PARTITIONING PROTEIN PARB-RELATED"/>
    <property type="match status" value="1"/>
</dbReference>
<feature type="region of interest" description="Disordered" evidence="4">
    <location>
        <begin position="218"/>
        <end position="275"/>
    </location>
</feature>
<feature type="domain" description="ParB-like N-terminal" evidence="5">
    <location>
        <begin position="28"/>
        <end position="118"/>
    </location>
</feature>
<dbReference type="Gene3D" id="1.10.10.2830">
    <property type="match status" value="1"/>
</dbReference>
<dbReference type="CDD" id="cd16393">
    <property type="entry name" value="SPO0J_N"/>
    <property type="match status" value="1"/>
</dbReference>
<feature type="compositionally biased region" description="Basic and acidic residues" evidence="4">
    <location>
        <begin position="260"/>
        <end position="275"/>
    </location>
</feature>
<dbReference type="InterPro" id="IPR003115">
    <property type="entry name" value="ParB_N"/>
</dbReference>
<comment type="similarity">
    <text evidence="1">Belongs to the ParB family.</text>
</comment>
<dbReference type="PANTHER" id="PTHR33375:SF1">
    <property type="entry name" value="CHROMOSOME-PARTITIONING PROTEIN PARB-RELATED"/>
    <property type="match status" value="1"/>
</dbReference>
<dbReference type="GO" id="GO:0007059">
    <property type="term" value="P:chromosome segregation"/>
    <property type="evidence" value="ECO:0007669"/>
    <property type="project" value="UniProtKB-KW"/>
</dbReference>
<reference evidence="6" key="1">
    <citation type="journal article" date="2004" name="Nature">
        <title>Community structure and metabolism through reconstruction of microbial genomes from the environment.</title>
        <authorList>
            <person name="Tyson G.W."/>
            <person name="Chapman J."/>
            <person name="Hugenholtz P."/>
            <person name="Allen E.E."/>
            <person name="Ram R.J."/>
            <person name="Richardson P.M."/>
            <person name="Solovyev V.V."/>
            <person name="Rubin E.M."/>
            <person name="Rokhsar D.S."/>
            <person name="Banfield J.F."/>
        </authorList>
    </citation>
    <scope>NUCLEOTIDE SEQUENCE [LARGE SCALE GENOMIC DNA]</scope>
</reference>
<dbReference type="GO" id="GO:0003677">
    <property type="term" value="F:DNA binding"/>
    <property type="evidence" value="ECO:0007669"/>
    <property type="project" value="UniProtKB-KW"/>
</dbReference>
<gene>
    <name evidence="6" type="ORF">CGL2_09398002</name>
</gene>
<evidence type="ECO:0000259" key="5">
    <source>
        <dbReference type="SMART" id="SM00470"/>
    </source>
</evidence>
<dbReference type="EMBL" id="DS995260">
    <property type="protein sequence ID" value="EDZ39046.1"/>
    <property type="molecule type" value="Genomic_DNA"/>
</dbReference>
<dbReference type="Pfam" id="PF17762">
    <property type="entry name" value="HTH_ParB"/>
    <property type="match status" value="1"/>
</dbReference>
<sequence length="313" mass="34860">MARKSKFLEDLDFITKKPGTGSSESALSEIPIDRIRFDPDQPRKSLPQGSLQELADSIARHGMLEPVLVRPAQEGAWLLICGERRVRAAQLAGLASVPALVRNLEEPDIRLIQLIENVQREDLPPLEIARAIDEIVKRYGLTQETCAKALGKSRSYVSRHLSLLMSDETTMKALETGMIRDPEAVTLMNRMESGVRQEFLDRALSTNTPITVRAVREELERTESPGRREFSGSFGAAEPTLPYPVEESRPPSSAPELSIDETREVGKSRPPEAKDPVVMIDLPLGVWKKLLGRLGIDPETPVDEIKRRLMGVQ</sequence>
<dbReference type="GO" id="GO:0005694">
    <property type="term" value="C:chromosome"/>
    <property type="evidence" value="ECO:0007669"/>
    <property type="project" value="TreeGrafter"/>
</dbReference>
<dbReference type="SUPFAM" id="SSF110849">
    <property type="entry name" value="ParB/Sulfiredoxin"/>
    <property type="match status" value="1"/>
</dbReference>
<dbReference type="InterPro" id="IPR041468">
    <property type="entry name" value="HTH_ParB/Spo0J"/>
</dbReference>
<evidence type="ECO:0000256" key="4">
    <source>
        <dbReference type="SAM" id="MobiDB-lite"/>
    </source>
</evidence>
<dbReference type="FunFam" id="3.90.1530.30:FF:000001">
    <property type="entry name" value="Chromosome partitioning protein ParB"/>
    <property type="match status" value="1"/>
</dbReference>
<dbReference type="AlphaFoldDB" id="B6AP60"/>
<keyword evidence="2" id="KW-0159">Chromosome partition</keyword>
<dbReference type="Gene3D" id="3.90.1530.30">
    <property type="match status" value="1"/>
</dbReference>
<evidence type="ECO:0000256" key="1">
    <source>
        <dbReference type="ARBA" id="ARBA00006295"/>
    </source>
</evidence>
<dbReference type="SMART" id="SM00470">
    <property type="entry name" value="ParB"/>
    <property type="match status" value="1"/>
</dbReference>
<proteinExistence type="inferred from homology"/>
<protein>
    <submittedName>
        <fullName evidence="6">ParB-like partition protein</fullName>
    </submittedName>
</protein>
<dbReference type="InterPro" id="IPR036086">
    <property type="entry name" value="ParB/Sulfiredoxin_sf"/>
</dbReference>
<dbReference type="Pfam" id="PF02195">
    <property type="entry name" value="ParB_N"/>
    <property type="match status" value="1"/>
</dbReference>
<evidence type="ECO:0000256" key="2">
    <source>
        <dbReference type="ARBA" id="ARBA00022829"/>
    </source>
</evidence>
<evidence type="ECO:0000313" key="6">
    <source>
        <dbReference type="EMBL" id="EDZ39046.1"/>
    </source>
</evidence>
<reference evidence="6" key="2">
    <citation type="journal article" date="2008" name="PLoS Biol.">
        <title>Population genomic analysis of strain variation in Leptospirillum group II bacteria involved in acid mine drainage formation.</title>
        <authorList>
            <person name="Simmons S.L."/>
            <person name="Dibartolo G."/>
            <person name="Denef V.J."/>
            <person name="Goltsman D.S."/>
            <person name="Thelen M.P."/>
            <person name="Banfield J.F."/>
        </authorList>
    </citation>
    <scope>NUCLEOTIDE SEQUENCE [LARGE SCALE GENOMIC DNA]</scope>
</reference>
<name>B6AP60_9BACT</name>
<evidence type="ECO:0000256" key="3">
    <source>
        <dbReference type="ARBA" id="ARBA00023125"/>
    </source>
</evidence>
<keyword evidence="3" id="KW-0238">DNA-binding</keyword>
<dbReference type="InterPro" id="IPR050336">
    <property type="entry name" value="Chromosome_partition/occlusion"/>
</dbReference>